<organism evidence="1 2">
    <name type="scientific">Aquarana catesbeiana</name>
    <name type="common">American bullfrog</name>
    <name type="synonym">Rana catesbeiana</name>
    <dbReference type="NCBI Taxonomy" id="8400"/>
    <lineage>
        <taxon>Eukaryota</taxon>
        <taxon>Metazoa</taxon>
        <taxon>Chordata</taxon>
        <taxon>Craniata</taxon>
        <taxon>Vertebrata</taxon>
        <taxon>Euteleostomi</taxon>
        <taxon>Amphibia</taxon>
        <taxon>Batrachia</taxon>
        <taxon>Anura</taxon>
        <taxon>Neobatrachia</taxon>
        <taxon>Ranoidea</taxon>
        <taxon>Ranidae</taxon>
        <taxon>Aquarana</taxon>
    </lineage>
</organism>
<evidence type="ECO:0000313" key="1">
    <source>
        <dbReference type="EMBL" id="PIO13627.1"/>
    </source>
</evidence>
<accession>A0A2G9QDF8</accession>
<keyword evidence="2" id="KW-1185">Reference proteome</keyword>
<dbReference type="Proteomes" id="UP000228934">
    <property type="component" value="Unassembled WGS sequence"/>
</dbReference>
<dbReference type="AlphaFoldDB" id="A0A2G9QDF8"/>
<name>A0A2G9QDF8_AQUCT</name>
<protein>
    <submittedName>
        <fullName evidence="1">Uncharacterized protein</fullName>
    </submittedName>
</protein>
<dbReference type="EMBL" id="KZ059707">
    <property type="protein sequence ID" value="PIO13627.1"/>
    <property type="molecule type" value="Genomic_DNA"/>
</dbReference>
<proteinExistence type="predicted"/>
<sequence>MVSTTGDVDFVEEETHFISASTQILIREIMVCNHDLEQIKQNIHDVQKRMINIIDILGKI</sequence>
<gene>
    <name evidence="1" type="ORF">AB205_0190970</name>
</gene>
<reference evidence="2" key="1">
    <citation type="journal article" date="2017" name="Nat. Commun.">
        <title>The North American bullfrog draft genome provides insight into hormonal regulation of long noncoding RNA.</title>
        <authorList>
            <person name="Hammond S.A."/>
            <person name="Warren R.L."/>
            <person name="Vandervalk B.P."/>
            <person name="Kucuk E."/>
            <person name="Khan H."/>
            <person name="Gibb E.A."/>
            <person name="Pandoh P."/>
            <person name="Kirk H."/>
            <person name="Zhao Y."/>
            <person name="Jones M."/>
            <person name="Mungall A.J."/>
            <person name="Coope R."/>
            <person name="Pleasance S."/>
            <person name="Moore R.A."/>
            <person name="Holt R.A."/>
            <person name="Round J.M."/>
            <person name="Ohora S."/>
            <person name="Walle B.V."/>
            <person name="Veldhoen N."/>
            <person name="Helbing C.C."/>
            <person name="Birol I."/>
        </authorList>
    </citation>
    <scope>NUCLEOTIDE SEQUENCE [LARGE SCALE GENOMIC DNA]</scope>
</reference>
<evidence type="ECO:0000313" key="2">
    <source>
        <dbReference type="Proteomes" id="UP000228934"/>
    </source>
</evidence>